<dbReference type="EMBL" id="LFQK01000023">
    <property type="protein sequence ID" value="KNH27100.1"/>
    <property type="molecule type" value="Genomic_DNA"/>
</dbReference>
<dbReference type="PANTHER" id="PTHR43048:SF3">
    <property type="entry name" value="METHYLMALONYL-COA EPIMERASE, MITOCHONDRIAL"/>
    <property type="match status" value="1"/>
</dbReference>
<dbReference type="InterPro" id="IPR029068">
    <property type="entry name" value="Glyas_Bleomycin-R_OHBP_Dase"/>
</dbReference>
<dbReference type="InterPro" id="IPR037523">
    <property type="entry name" value="VOC_core"/>
</dbReference>
<dbReference type="InterPro" id="IPR051785">
    <property type="entry name" value="MMCE/EMCE_epimerase"/>
</dbReference>
<organism evidence="3 4">
    <name type="scientific">Pseudomonas syringae</name>
    <dbReference type="NCBI Taxonomy" id="317"/>
    <lineage>
        <taxon>Bacteria</taxon>
        <taxon>Pseudomonadati</taxon>
        <taxon>Pseudomonadota</taxon>
        <taxon>Gammaproteobacteria</taxon>
        <taxon>Pseudomonadales</taxon>
        <taxon>Pseudomonadaceae</taxon>
        <taxon>Pseudomonas</taxon>
    </lineage>
</organism>
<dbReference type="Pfam" id="PF00903">
    <property type="entry name" value="Glyoxalase"/>
    <property type="match status" value="1"/>
</dbReference>
<protein>
    <submittedName>
        <fullName evidence="3">Glyoxalase</fullName>
    </submittedName>
</protein>
<dbReference type="PROSITE" id="PS51819">
    <property type="entry name" value="VOC"/>
    <property type="match status" value="1"/>
</dbReference>
<evidence type="ECO:0000313" key="3">
    <source>
        <dbReference type="EMBL" id="KNH27100.1"/>
    </source>
</evidence>
<dbReference type="InterPro" id="IPR004360">
    <property type="entry name" value="Glyas_Fos-R_dOase_dom"/>
</dbReference>
<comment type="caution">
    <text evidence="3">The sequence shown here is derived from an EMBL/GenBank/DDBJ whole genome shotgun (WGS) entry which is preliminary data.</text>
</comment>
<evidence type="ECO:0000259" key="2">
    <source>
        <dbReference type="PROSITE" id="PS51819"/>
    </source>
</evidence>
<sequence length="310" mass="35008">MITVKDIAFVRYQVTDLECMEQFLVDFGLHRVARTEHALYMRAAGAEHHAHISELGDKNATVGFGLLAQSHDDLERLATHLNLTVEDNPEPGGGKRVRLTDPAGFVVDVIHGQARHAPFETRDPLAMNPSVRRQRFGEKVRVARRPSSVMRLGHVAVLVPNFQEVCTFYRDVLGFRASDTYWAGDKQNTIAAFLHCGLGEQWTDHHTIALVTAQDGVARFDHCAFEVVDLDDLFQGGEYLKARGYTHSWGVGRHVQGSQIFDYWRDPFGNKIEHWTDGDLVNDDMPVGHAEISNDEMSQWAPPLMPEFYE</sequence>
<feature type="domain" description="VOC" evidence="2">
    <location>
        <begin position="151"/>
        <end position="277"/>
    </location>
</feature>
<gene>
    <name evidence="3" type="ORF">ACS77_13170</name>
</gene>
<reference evidence="3 4" key="1">
    <citation type="submission" date="2015-06" db="EMBL/GenBank/DDBJ databases">
        <authorList>
            <person name="Hoefler B.C."/>
            <person name="Straight P.D."/>
        </authorList>
    </citation>
    <scope>NUCLEOTIDE SEQUENCE [LARGE SCALE GENOMIC DNA]</scope>
    <source>
        <strain evidence="3 4">Riq4</strain>
    </source>
</reference>
<evidence type="ECO:0000256" key="1">
    <source>
        <dbReference type="ARBA" id="ARBA00022723"/>
    </source>
</evidence>
<dbReference type="PANTHER" id="PTHR43048">
    <property type="entry name" value="METHYLMALONYL-COA EPIMERASE"/>
    <property type="match status" value="1"/>
</dbReference>
<dbReference type="GO" id="GO:0004493">
    <property type="term" value="F:methylmalonyl-CoA epimerase activity"/>
    <property type="evidence" value="ECO:0007669"/>
    <property type="project" value="TreeGrafter"/>
</dbReference>
<dbReference type="Gene3D" id="3.10.180.10">
    <property type="entry name" value="2,3-Dihydroxybiphenyl 1,2-Dioxygenase, domain 1"/>
    <property type="match status" value="2"/>
</dbReference>
<dbReference type="GO" id="GO:0046872">
    <property type="term" value="F:metal ion binding"/>
    <property type="evidence" value="ECO:0007669"/>
    <property type="project" value="UniProtKB-KW"/>
</dbReference>
<proteinExistence type="predicted"/>
<dbReference type="OrthoDB" id="6909416at2"/>
<name>A0A0L1MEZ8_PSESX</name>
<dbReference type="Proteomes" id="UP000036955">
    <property type="component" value="Unassembled WGS sequence"/>
</dbReference>
<dbReference type="SUPFAM" id="SSF54593">
    <property type="entry name" value="Glyoxalase/Bleomycin resistance protein/Dihydroxybiphenyl dioxygenase"/>
    <property type="match status" value="1"/>
</dbReference>
<dbReference type="GO" id="GO:0046491">
    <property type="term" value="P:L-methylmalonyl-CoA metabolic process"/>
    <property type="evidence" value="ECO:0007669"/>
    <property type="project" value="TreeGrafter"/>
</dbReference>
<evidence type="ECO:0000313" key="4">
    <source>
        <dbReference type="Proteomes" id="UP000036955"/>
    </source>
</evidence>
<dbReference type="AlphaFoldDB" id="A0A0L1MEZ8"/>
<dbReference type="PATRIC" id="fig|317.197.peg.1981"/>
<keyword evidence="1" id="KW-0479">Metal-binding</keyword>
<accession>A0A0L1MEZ8</accession>